<protein>
    <recommendedName>
        <fullName evidence="14">Ig-like domain-containing protein</fullName>
    </recommendedName>
</protein>
<dbReference type="Gene3D" id="2.60.40.10">
    <property type="entry name" value="Immunoglobulins"/>
    <property type="match status" value="1"/>
</dbReference>
<evidence type="ECO:0000256" key="4">
    <source>
        <dbReference type="ARBA" id="ARBA00022692"/>
    </source>
</evidence>
<dbReference type="InterPro" id="IPR036179">
    <property type="entry name" value="Ig-like_dom_sf"/>
</dbReference>
<evidence type="ECO:0000256" key="3">
    <source>
        <dbReference type="ARBA" id="ARBA00022427"/>
    </source>
</evidence>
<comment type="similarity">
    <text evidence="2">Belongs to the immunoglobulin superfamily. LISCH7 family.</text>
</comment>
<keyword evidence="3" id="KW-0796">Tight junction</keyword>
<dbReference type="InterPro" id="IPR007110">
    <property type="entry name" value="Ig-like_dom"/>
</dbReference>
<organism evidence="15 16">
    <name type="scientific">Coilia grayii</name>
    <name type="common">Gray's grenadier anchovy</name>
    <dbReference type="NCBI Taxonomy" id="363190"/>
    <lineage>
        <taxon>Eukaryota</taxon>
        <taxon>Metazoa</taxon>
        <taxon>Chordata</taxon>
        <taxon>Craniata</taxon>
        <taxon>Vertebrata</taxon>
        <taxon>Euteleostomi</taxon>
        <taxon>Actinopterygii</taxon>
        <taxon>Neopterygii</taxon>
        <taxon>Teleostei</taxon>
        <taxon>Clupei</taxon>
        <taxon>Clupeiformes</taxon>
        <taxon>Clupeoidei</taxon>
        <taxon>Engraulidae</taxon>
        <taxon>Coilinae</taxon>
        <taxon>Coilia</taxon>
    </lineage>
</organism>
<dbReference type="EMBL" id="JBHFQA010000014">
    <property type="protein sequence ID" value="KAL2088007.1"/>
    <property type="molecule type" value="Genomic_DNA"/>
</dbReference>
<reference evidence="15 16" key="1">
    <citation type="submission" date="2024-09" db="EMBL/GenBank/DDBJ databases">
        <title>A chromosome-level genome assembly of Gray's grenadier anchovy, Coilia grayii.</title>
        <authorList>
            <person name="Fu Z."/>
        </authorList>
    </citation>
    <scope>NUCLEOTIDE SEQUENCE [LARGE SCALE GENOMIC DNA]</scope>
    <source>
        <strain evidence="15">G4</strain>
        <tissue evidence="15">Muscle</tissue>
    </source>
</reference>
<dbReference type="PANTHER" id="PTHR15923:SF3">
    <property type="entry name" value="IMMUNOGLOBULIN-LIKE DOMAIN-CONTAINING RECEPTOR 1"/>
    <property type="match status" value="1"/>
</dbReference>
<feature type="compositionally biased region" description="Low complexity" evidence="11">
    <location>
        <begin position="435"/>
        <end position="446"/>
    </location>
</feature>
<dbReference type="GO" id="GO:0012505">
    <property type="term" value="C:endomembrane system"/>
    <property type="evidence" value="ECO:0007669"/>
    <property type="project" value="UniProtKB-SubCell"/>
</dbReference>
<evidence type="ECO:0000256" key="8">
    <source>
        <dbReference type="ARBA" id="ARBA00023157"/>
    </source>
</evidence>
<feature type="compositionally biased region" description="Basic and acidic residues" evidence="11">
    <location>
        <begin position="413"/>
        <end position="434"/>
    </location>
</feature>
<evidence type="ECO:0000256" key="7">
    <source>
        <dbReference type="ARBA" id="ARBA00023136"/>
    </source>
</evidence>
<evidence type="ECO:0000313" key="16">
    <source>
        <dbReference type="Proteomes" id="UP001591681"/>
    </source>
</evidence>
<keyword evidence="16" id="KW-1185">Reference proteome</keyword>
<evidence type="ECO:0000256" key="6">
    <source>
        <dbReference type="ARBA" id="ARBA00022989"/>
    </source>
</evidence>
<feature type="region of interest" description="Disordered" evidence="11">
    <location>
        <begin position="311"/>
        <end position="501"/>
    </location>
</feature>
<feature type="chain" id="PRO_5044777969" description="Ig-like domain-containing protein" evidence="13">
    <location>
        <begin position="23"/>
        <end position="501"/>
    </location>
</feature>
<dbReference type="InterPro" id="IPR051874">
    <property type="entry name" value="Ig-like_domain-LISCH7"/>
</dbReference>
<sequence>MSRLISQLALLILVALYQDVLTIQVNVPQSQRSTALFASVTLLCDYSTSANLQDVLVTWRYKSFCQDPVLEYHSTAYQAALQLGQDPSNDCPDRQRTVRVVAQKRGSNEPTLGSEYRERKISIQNKADLVINEVMWWDHGVYFCAIDAPGDTSGDSDKEIKLIVYHWLTVLFIIIGALLLLILLCVCCCQCCPQRCCCYVRCPCCPQQCCCPEKAVMQHRMMKEAQKAMSPWLNGGQPVYAPMSSHSSYQMNPMLYAGSNSGNVAMTPMPLPAPQPVLATRVPGNGSIAVDSAHGTNHMLDYLESQMHGMDMTSPLLQPQPHMPPPPQHMPKHVPFSAGPPSMLSALDDGPRTRHPPPGGERRRRGSFSSTDPHHQDRPHYPMSRSYSQEDMLSDRGRRANPNERAGYRPRSRSRDDLLGNDLRHSPHRQDRRYSPPSGRRGSWSSANDQDSRRGGGARGGRGGGWDKPPSYSEYEPGQKPAKRHDRISDKSSRSGTSIVI</sequence>
<accession>A0ABD1JLJ2</accession>
<evidence type="ECO:0000256" key="13">
    <source>
        <dbReference type="SAM" id="SignalP"/>
    </source>
</evidence>
<feature type="compositionally biased region" description="Gly residues" evidence="11">
    <location>
        <begin position="455"/>
        <end position="466"/>
    </location>
</feature>
<name>A0ABD1JLJ2_9TELE</name>
<feature type="signal peptide" evidence="13">
    <location>
        <begin position="1"/>
        <end position="22"/>
    </location>
</feature>
<dbReference type="PANTHER" id="PTHR15923">
    <property type="entry name" value="TRANSMEMBRANE AND IMMUNOGLOBULIN DOMAIN-CONTAINING PROTEIN"/>
    <property type="match status" value="1"/>
</dbReference>
<evidence type="ECO:0000256" key="9">
    <source>
        <dbReference type="ARBA" id="ARBA00023319"/>
    </source>
</evidence>
<dbReference type="InterPro" id="IPR013783">
    <property type="entry name" value="Ig-like_fold"/>
</dbReference>
<evidence type="ECO:0000256" key="11">
    <source>
        <dbReference type="SAM" id="MobiDB-lite"/>
    </source>
</evidence>
<gene>
    <name evidence="15" type="ORF">ACEWY4_016835</name>
</gene>
<keyword evidence="6 12" id="KW-1133">Transmembrane helix</keyword>
<feature type="compositionally biased region" description="Basic and acidic residues" evidence="11">
    <location>
        <begin position="393"/>
        <end position="402"/>
    </location>
</feature>
<dbReference type="Pfam" id="PF05624">
    <property type="entry name" value="LSR"/>
    <property type="match status" value="1"/>
</dbReference>
<comment type="caution">
    <text evidence="15">The sequence shown here is derived from an EMBL/GenBank/DDBJ whole genome shotgun (WGS) entry which is preliminary data.</text>
</comment>
<proteinExistence type="inferred from homology"/>
<evidence type="ECO:0000256" key="10">
    <source>
        <dbReference type="ARBA" id="ARBA00046288"/>
    </source>
</evidence>
<keyword evidence="9" id="KW-0393">Immunoglobulin domain</keyword>
<feature type="domain" description="Ig-like" evidence="14">
    <location>
        <begin position="39"/>
        <end position="161"/>
    </location>
</feature>
<keyword evidence="7 12" id="KW-0472">Membrane</keyword>
<dbReference type="AlphaFoldDB" id="A0ABD1JLJ2"/>
<keyword evidence="4 12" id="KW-0812">Transmembrane</keyword>
<keyword evidence="13" id="KW-0732">Signal</keyword>
<dbReference type="PROSITE" id="PS50835">
    <property type="entry name" value="IG_LIKE"/>
    <property type="match status" value="1"/>
</dbReference>
<comment type="subcellular location">
    <subcellularLocation>
        <location evidence="1">Cell junction</location>
        <location evidence="1">Tight junction</location>
    </subcellularLocation>
    <subcellularLocation>
        <location evidence="10">Endomembrane system</location>
        <topology evidence="10">Single-pass type I membrane protein</topology>
    </subcellularLocation>
</comment>
<evidence type="ECO:0000256" key="12">
    <source>
        <dbReference type="SAM" id="Phobius"/>
    </source>
</evidence>
<dbReference type="SUPFAM" id="SSF48726">
    <property type="entry name" value="Immunoglobulin"/>
    <property type="match status" value="1"/>
</dbReference>
<evidence type="ECO:0000256" key="2">
    <source>
        <dbReference type="ARBA" id="ARBA00009491"/>
    </source>
</evidence>
<keyword evidence="5" id="KW-0965">Cell junction</keyword>
<evidence type="ECO:0000256" key="1">
    <source>
        <dbReference type="ARBA" id="ARBA00004435"/>
    </source>
</evidence>
<dbReference type="InterPro" id="IPR008664">
    <property type="entry name" value="LISCH7"/>
</dbReference>
<feature type="transmembrane region" description="Helical" evidence="12">
    <location>
        <begin position="162"/>
        <end position="184"/>
    </location>
</feature>
<dbReference type="Proteomes" id="UP001591681">
    <property type="component" value="Unassembled WGS sequence"/>
</dbReference>
<evidence type="ECO:0000259" key="14">
    <source>
        <dbReference type="PROSITE" id="PS50835"/>
    </source>
</evidence>
<evidence type="ECO:0000313" key="15">
    <source>
        <dbReference type="EMBL" id="KAL2088007.1"/>
    </source>
</evidence>
<dbReference type="GO" id="GO:0005923">
    <property type="term" value="C:bicellular tight junction"/>
    <property type="evidence" value="ECO:0007669"/>
    <property type="project" value="UniProtKB-SubCell"/>
</dbReference>
<evidence type="ECO:0000256" key="5">
    <source>
        <dbReference type="ARBA" id="ARBA00022949"/>
    </source>
</evidence>
<keyword evidence="8" id="KW-1015">Disulfide bond</keyword>